<dbReference type="PANTHER" id="PTHR12000">
    <property type="entry name" value="HEMOGLOBINASE FAMILY MEMBER"/>
    <property type="match status" value="1"/>
</dbReference>
<dbReference type="Gene3D" id="3.40.50.1460">
    <property type="match status" value="2"/>
</dbReference>
<gene>
    <name evidence="2" type="ORF">C0J50_7542</name>
</gene>
<comment type="similarity">
    <text evidence="1">Belongs to the peptidase C13 family.</text>
</comment>
<evidence type="ECO:0000256" key="1">
    <source>
        <dbReference type="ARBA" id="ARBA00009941"/>
    </source>
</evidence>
<dbReference type="Proteomes" id="UP001205998">
    <property type="component" value="Unassembled WGS sequence"/>
</dbReference>
<dbReference type="InterPro" id="IPR001096">
    <property type="entry name" value="Peptidase_C13"/>
</dbReference>
<name>A0AAD5F813_SILAS</name>
<dbReference type="Pfam" id="PF01650">
    <property type="entry name" value="Peptidase_C13"/>
    <property type="match status" value="2"/>
</dbReference>
<evidence type="ECO:0000313" key="3">
    <source>
        <dbReference type="Proteomes" id="UP001205998"/>
    </source>
</evidence>
<dbReference type="GO" id="GO:0051603">
    <property type="term" value="P:proteolysis involved in protein catabolic process"/>
    <property type="evidence" value="ECO:0007669"/>
    <property type="project" value="TreeGrafter"/>
</dbReference>
<dbReference type="GO" id="GO:0004197">
    <property type="term" value="F:cysteine-type endopeptidase activity"/>
    <property type="evidence" value="ECO:0007669"/>
    <property type="project" value="TreeGrafter"/>
</dbReference>
<proteinExistence type="inferred from homology"/>
<reference evidence="2" key="1">
    <citation type="submission" date="2018-07" db="EMBL/GenBank/DDBJ databases">
        <title>Comparative genomics of catfishes provides insights into carnivory and benthic adaptation.</title>
        <authorList>
            <person name="Zhang Y."/>
            <person name="Wang D."/>
            <person name="Peng Z."/>
            <person name="Zheng S."/>
            <person name="Shao F."/>
            <person name="Tao W."/>
        </authorList>
    </citation>
    <scope>NUCLEOTIDE SEQUENCE</scope>
    <source>
        <strain evidence="2">Chongqing</strain>
    </source>
</reference>
<evidence type="ECO:0000313" key="2">
    <source>
        <dbReference type="EMBL" id="KAI5606731.1"/>
    </source>
</evidence>
<dbReference type="GO" id="GO:0006624">
    <property type="term" value="P:vacuolar protein processing"/>
    <property type="evidence" value="ECO:0007669"/>
    <property type="project" value="TreeGrafter"/>
</dbReference>
<sequence length="210" mass="23880">MTGSNSKHWVLLAAGTEGWEDYRHQANVCHAYQIVHRNGIPDEQIVVMMHDDIAQNNKNPFPGNIINIPNGPNVYPGVPKDYTGELYADDLVKTVKEMSRKRKFLKMVIYVGACHSGSMLEKLSEERNVYAVSSCKPDEVSYSCYYDKKRDTSLSDVFSAHWLYNLENVNLSTNSFGDQFSYLKKNASETKKMDKNQTPCNYGDMPTGMR</sequence>
<accession>A0AAD5F813</accession>
<keyword evidence="3" id="KW-1185">Reference proteome</keyword>
<organism evidence="2 3">
    <name type="scientific">Silurus asotus</name>
    <name type="common">Amur catfish</name>
    <name type="synonym">Parasilurus asotus</name>
    <dbReference type="NCBI Taxonomy" id="30991"/>
    <lineage>
        <taxon>Eukaryota</taxon>
        <taxon>Metazoa</taxon>
        <taxon>Chordata</taxon>
        <taxon>Craniata</taxon>
        <taxon>Vertebrata</taxon>
        <taxon>Euteleostomi</taxon>
        <taxon>Actinopterygii</taxon>
        <taxon>Neopterygii</taxon>
        <taxon>Teleostei</taxon>
        <taxon>Ostariophysi</taxon>
        <taxon>Siluriformes</taxon>
        <taxon>Siluridae</taxon>
        <taxon>Silurus</taxon>
    </lineage>
</organism>
<dbReference type="AlphaFoldDB" id="A0AAD5F813"/>
<comment type="caution">
    <text evidence="2">The sequence shown here is derived from an EMBL/GenBank/DDBJ whole genome shotgun (WGS) entry which is preliminary data.</text>
</comment>
<protein>
    <submittedName>
        <fullName evidence="2">Legumain</fullName>
    </submittedName>
</protein>
<dbReference type="GO" id="GO:0005773">
    <property type="term" value="C:vacuole"/>
    <property type="evidence" value="ECO:0007669"/>
    <property type="project" value="GOC"/>
</dbReference>
<dbReference type="PRINTS" id="PR00776">
    <property type="entry name" value="HEMOGLOBNASE"/>
</dbReference>
<dbReference type="EMBL" id="MU597129">
    <property type="protein sequence ID" value="KAI5606731.1"/>
    <property type="molecule type" value="Genomic_DNA"/>
</dbReference>
<dbReference type="PANTHER" id="PTHR12000:SF21">
    <property type="entry name" value="LEGUMAIN-RELATED"/>
    <property type="match status" value="1"/>
</dbReference>